<dbReference type="PANTHER" id="PTHR24356:SF415">
    <property type="entry name" value="AGC (CAMP-DEPENDENT, CGMP-DEPENDENT AND PROTEIN KINASE C) KINASE FAMILY PROTEIN-RELATED"/>
    <property type="match status" value="1"/>
</dbReference>
<comment type="catalytic activity">
    <reaction evidence="13">
        <text>L-seryl-[protein] + ATP = O-phospho-L-seryl-[protein] + ADP + H(+)</text>
        <dbReference type="Rhea" id="RHEA:17989"/>
        <dbReference type="Rhea" id="RHEA-COMP:9863"/>
        <dbReference type="Rhea" id="RHEA-COMP:11604"/>
        <dbReference type="ChEBI" id="CHEBI:15378"/>
        <dbReference type="ChEBI" id="CHEBI:29999"/>
        <dbReference type="ChEBI" id="CHEBI:30616"/>
        <dbReference type="ChEBI" id="CHEBI:83421"/>
        <dbReference type="ChEBI" id="CHEBI:456216"/>
        <dbReference type="EC" id="2.7.11.1"/>
    </reaction>
</comment>
<keyword evidence="9" id="KW-0418">Kinase</keyword>
<evidence type="ECO:0000256" key="13">
    <source>
        <dbReference type="ARBA" id="ARBA00048679"/>
    </source>
</evidence>
<evidence type="ECO:0000256" key="4">
    <source>
        <dbReference type="ARBA" id="ARBA00022553"/>
    </source>
</evidence>
<evidence type="ECO:0000256" key="1">
    <source>
        <dbReference type="ARBA" id="ARBA00009903"/>
    </source>
</evidence>
<keyword evidence="7" id="KW-0547">Nucleotide-binding</keyword>
<comment type="similarity">
    <text evidence="1">Belongs to the protein kinase superfamily. AGC Ser/Thr protein kinase family.</text>
</comment>
<dbReference type="Gene3D" id="1.20.120.1240">
    <property type="entry name" value="Dynamin, middle domain"/>
    <property type="match status" value="1"/>
</dbReference>
<evidence type="ECO:0000256" key="2">
    <source>
        <dbReference type="ARBA" id="ARBA00012513"/>
    </source>
</evidence>
<dbReference type="Pfam" id="PF01031">
    <property type="entry name" value="Dynamin_M"/>
    <property type="match status" value="1"/>
</dbReference>
<dbReference type="Proteomes" id="UP001177003">
    <property type="component" value="Chromosome 1"/>
</dbReference>
<keyword evidence="6" id="KW-0479">Metal-binding</keyword>
<evidence type="ECO:0000259" key="14">
    <source>
        <dbReference type="PROSITE" id="PS50011"/>
    </source>
</evidence>
<keyword evidence="10" id="KW-0862">Zinc</keyword>
<dbReference type="GO" id="GO:0008270">
    <property type="term" value="F:zinc ion binding"/>
    <property type="evidence" value="ECO:0007669"/>
    <property type="project" value="UniProtKB-KW"/>
</dbReference>
<reference evidence="15" key="1">
    <citation type="submission" date="2023-04" db="EMBL/GenBank/DDBJ databases">
        <authorList>
            <person name="Vijverberg K."/>
            <person name="Xiong W."/>
            <person name="Schranz E."/>
        </authorList>
    </citation>
    <scope>NUCLEOTIDE SEQUENCE</scope>
</reference>
<dbReference type="InterPro" id="IPR000719">
    <property type="entry name" value="Prot_kinase_dom"/>
</dbReference>
<dbReference type="InterPro" id="IPR050236">
    <property type="entry name" value="Ser_Thr_kinase_AGC"/>
</dbReference>
<protein>
    <recommendedName>
        <fullName evidence="2">non-specific serine/threonine protein kinase</fullName>
        <ecNumber evidence="2">2.7.11.1</ecNumber>
    </recommendedName>
</protein>
<dbReference type="GO" id="GO:0035556">
    <property type="term" value="P:intracellular signal transduction"/>
    <property type="evidence" value="ECO:0007669"/>
    <property type="project" value="TreeGrafter"/>
</dbReference>
<dbReference type="EMBL" id="OX465077">
    <property type="protein sequence ID" value="CAI9266754.1"/>
    <property type="molecule type" value="Genomic_DNA"/>
</dbReference>
<proteinExistence type="inferred from homology"/>
<evidence type="ECO:0000256" key="6">
    <source>
        <dbReference type="ARBA" id="ARBA00022723"/>
    </source>
</evidence>
<gene>
    <name evidence="15" type="ORF">LSALG_LOCUS7287</name>
</gene>
<feature type="domain" description="Protein kinase" evidence="14">
    <location>
        <begin position="1"/>
        <end position="336"/>
    </location>
</feature>
<evidence type="ECO:0000256" key="10">
    <source>
        <dbReference type="ARBA" id="ARBA00022833"/>
    </source>
</evidence>
<dbReference type="GO" id="GO:0005524">
    <property type="term" value="F:ATP binding"/>
    <property type="evidence" value="ECO:0007669"/>
    <property type="project" value="UniProtKB-KW"/>
</dbReference>
<comment type="catalytic activity">
    <reaction evidence="12">
        <text>L-threonyl-[protein] + ATP = O-phospho-L-threonyl-[protein] + ADP + H(+)</text>
        <dbReference type="Rhea" id="RHEA:46608"/>
        <dbReference type="Rhea" id="RHEA-COMP:11060"/>
        <dbReference type="Rhea" id="RHEA-COMP:11605"/>
        <dbReference type="ChEBI" id="CHEBI:15378"/>
        <dbReference type="ChEBI" id="CHEBI:30013"/>
        <dbReference type="ChEBI" id="CHEBI:30616"/>
        <dbReference type="ChEBI" id="CHEBI:61977"/>
        <dbReference type="ChEBI" id="CHEBI:456216"/>
        <dbReference type="EC" id="2.7.11.1"/>
    </reaction>
</comment>
<keyword evidence="5" id="KW-0808">Transferase</keyword>
<keyword evidence="16" id="KW-1185">Reference proteome</keyword>
<evidence type="ECO:0000256" key="12">
    <source>
        <dbReference type="ARBA" id="ARBA00047899"/>
    </source>
</evidence>
<dbReference type="FunFam" id="3.30.200.20:FF:000147">
    <property type="entry name" value="probable serine/threonine protein kinase IREH1"/>
    <property type="match status" value="1"/>
</dbReference>
<dbReference type="InterPro" id="IPR011009">
    <property type="entry name" value="Kinase-like_dom_sf"/>
</dbReference>
<keyword evidence="3" id="KW-0723">Serine/threonine-protein kinase</keyword>
<dbReference type="Gene3D" id="3.30.200.20">
    <property type="entry name" value="Phosphorylase Kinase, domain 1"/>
    <property type="match status" value="1"/>
</dbReference>
<keyword evidence="8" id="KW-0863">Zinc-finger</keyword>
<evidence type="ECO:0000313" key="15">
    <source>
        <dbReference type="EMBL" id="CAI9266754.1"/>
    </source>
</evidence>
<dbReference type="EC" id="2.7.11.1" evidence="2"/>
<accession>A0AA35VDL5</accession>
<dbReference type="PROSITE" id="PS50011">
    <property type="entry name" value="PROTEIN_KINASE_DOM"/>
    <property type="match status" value="1"/>
</dbReference>
<dbReference type="Gene3D" id="1.10.510.10">
    <property type="entry name" value="Transferase(Phosphotransferase) domain 1"/>
    <property type="match status" value="1"/>
</dbReference>
<evidence type="ECO:0000256" key="3">
    <source>
        <dbReference type="ARBA" id="ARBA00022527"/>
    </source>
</evidence>
<evidence type="ECO:0000256" key="7">
    <source>
        <dbReference type="ARBA" id="ARBA00022741"/>
    </source>
</evidence>
<evidence type="ECO:0000313" key="16">
    <source>
        <dbReference type="Proteomes" id="UP001177003"/>
    </source>
</evidence>
<sequence>MRGTFGRVFLAKKRATGDVFAIKVLKKADMIRKNAVESILLEHDILISVRNPFVVRFFYSFTCKENLYLVMEFLNGGYLFSLRRTLGCLEEDMTRVYIAQLVLALAYLHPFNIIHRDLKPYNLLIGPDSHIKATFIPSTETLDTSYFMSRYIWNPKDEHVDGGSDFDDMSDTCSTLGDISFGNMLEEEGDECVNLAEFGALTLNVNYSFSNFSFKVNALLSSLEINNHGGLVREHMPDGWADEFSQQHGGDPNAWTLSIEQQHGTGGWAFKFQHEKTQMMSMDRMAGANIPSLAAMENVFFNLIYNHRRDFKKGITKNDPRRRIYCPPLLLYHLHLQEVDPFERFTDQDIRTTIHNATGPRSALFMPEVPLQVLVRRQIARLLDHCLQCARLVYNALVKSQQVGKLLILQSKTNG</sequence>
<dbReference type="SMART" id="SM00220">
    <property type="entry name" value="S_TKc"/>
    <property type="match status" value="1"/>
</dbReference>
<dbReference type="PROSITE" id="PS00108">
    <property type="entry name" value="PROTEIN_KINASE_ST"/>
    <property type="match status" value="1"/>
</dbReference>
<dbReference type="AlphaFoldDB" id="A0AA35VDL5"/>
<name>A0AA35VDL5_LACSI</name>
<dbReference type="SUPFAM" id="SSF56112">
    <property type="entry name" value="Protein kinase-like (PK-like)"/>
    <property type="match status" value="1"/>
</dbReference>
<evidence type="ECO:0000256" key="8">
    <source>
        <dbReference type="ARBA" id="ARBA00022771"/>
    </source>
</evidence>
<dbReference type="GO" id="GO:0004674">
    <property type="term" value="F:protein serine/threonine kinase activity"/>
    <property type="evidence" value="ECO:0007669"/>
    <property type="project" value="UniProtKB-KW"/>
</dbReference>
<dbReference type="InterPro" id="IPR008271">
    <property type="entry name" value="Ser/Thr_kinase_AS"/>
</dbReference>
<evidence type="ECO:0000256" key="11">
    <source>
        <dbReference type="ARBA" id="ARBA00022840"/>
    </source>
</evidence>
<keyword evidence="11" id="KW-0067">ATP-binding</keyword>
<organism evidence="15 16">
    <name type="scientific">Lactuca saligna</name>
    <name type="common">Willowleaf lettuce</name>
    <dbReference type="NCBI Taxonomy" id="75948"/>
    <lineage>
        <taxon>Eukaryota</taxon>
        <taxon>Viridiplantae</taxon>
        <taxon>Streptophyta</taxon>
        <taxon>Embryophyta</taxon>
        <taxon>Tracheophyta</taxon>
        <taxon>Spermatophyta</taxon>
        <taxon>Magnoliopsida</taxon>
        <taxon>eudicotyledons</taxon>
        <taxon>Gunneridae</taxon>
        <taxon>Pentapetalae</taxon>
        <taxon>asterids</taxon>
        <taxon>campanulids</taxon>
        <taxon>Asterales</taxon>
        <taxon>Asteraceae</taxon>
        <taxon>Cichorioideae</taxon>
        <taxon>Cichorieae</taxon>
        <taxon>Lactucinae</taxon>
        <taxon>Lactuca</taxon>
    </lineage>
</organism>
<dbReference type="Pfam" id="PF00069">
    <property type="entry name" value="Pkinase"/>
    <property type="match status" value="1"/>
</dbReference>
<dbReference type="InterPro" id="IPR000375">
    <property type="entry name" value="Dynamin_stalk"/>
</dbReference>
<evidence type="ECO:0000256" key="9">
    <source>
        <dbReference type="ARBA" id="ARBA00022777"/>
    </source>
</evidence>
<keyword evidence="4" id="KW-0597">Phosphoprotein</keyword>
<dbReference type="PANTHER" id="PTHR24356">
    <property type="entry name" value="SERINE/THREONINE-PROTEIN KINASE"/>
    <property type="match status" value="1"/>
</dbReference>
<evidence type="ECO:0000256" key="5">
    <source>
        <dbReference type="ARBA" id="ARBA00022679"/>
    </source>
</evidence>